<reference evidence="6" key="1">
    <citation type="submission" date="2024-06" db="EMBL/GenBank/DDBJ databases">
        <title>Mesorhizobium karijinii sp. nov., a symbiont of the iconic Swainsona formosa from arid Australia.</title>
        <authorList>
            <person name="Hill Y.J."/>
            <person name="Watkin E.L.J."/>
            <person name="O'Hara G.W."/>
            <person name="Terpolilli J."/>
            <person name="Tye M.L."/>
            <person name="Kohlmeier M.G."/>
        </authorList>
    </citation>
    <scope>NUCLEOTIDE SEQUENCE</scope>
    <source>
        <strain evidence="6">WSM2240</strain>
        <plasmid evidence="6">pMk2240A</plasmid>
    </source>
</reference>
<evidence type="ECO:0000256" key="1">
    <source>
        <dbReference type="ARBA" id="ARBA00022692"/>
    </source>
</evidence>
<feature type="transmembrane region" description="Helical" evidence="4">
    <location>
        <begin position="255"/>
        <end position="277"/>
    </location>
</feature>
<evidence type="ECO:0000313" key="6">
    <source>
        <dbReference type="EMBL" id="XCG52685.1"/>
    </source>
</evidence>
<dbReference type="PROSITE" id="PS50850">
    <property type="entry name" value="MFS"/>
    <property type="match status" value="1"/>
</dbReference>
<dbReference type="InterPro" id="IPR011701">
    <property type="entry name" value="MFS"/>
</dbReference>
<organism evidence="6">
    <name type="scientific">Mesorhizobium sp. WSM2240</name>
    <dbReference type="NCBI Taxonomy" id="3228851"/>
    <lineage>
        <taxon>Bacteria</taxon>
        <taxon>Pseudomonadati</taxon>
        <taxon>Pseudomonadota</taxon>
        <taxon>Alphaproteobacteria</taxon>
        <taxon>Hyphomicrobiales</taxon>
        <taxon>Phyllobacteriaceae</taxon>
        <taxon>Mesorhizobium</taxon>
    </lineage>
</organism>
<feature type="transmembrane region" description="Helical" evidence="4">
    <location>
        <begin position="117"/>
        <end position="135"/>
    </location>
</feature>
<dbReference type="Gene3D" id="1.20.1250.20">
    <property type="entry name" value="MFS general substrate transporter like domains"/>
    <property type="match status" value="2"/>
</dbReference>
<gene>
    <name evidence="6" type="ORF">ABVK50_29750</name>
</gene>
<accession>A0AAU8D0K9</accession>
<dbReference type="InterPro" id="IPR036259">
    <property type="entry name" value="MFS_trans_sf"/>
</dbReference>
<feature type="transmembrane region" description="Helical" evidence="4">
    <location>
        <begin position="289"/>
        <end position="308"/>
    </location>
</feature>
<name>A0AAU8D0K9_9HYPH</name>
<dbReference type="SUPFAM" id="SSF103473">
    <property type="entry name" value="MFS general substrate transporter"/>
    <property type="match status" value="1"/>
</dbReference>
<dbReference type="RefSeq" id="WP_353646926.1">
    <property type="nucleotide sequence ID" value="NZ_CP159256.1"/>
</dbReference>
<dbReference type="PANTHER" id="PTHR23521">
    <property type="entry name" value="TRANSPORTER MFS SUPERFAMILY"/>
    <property type="match status" value="1"/>
</dbReference>
<protein>
    <submittedName>
        <fullName evidence="6">MFS transporter</fullName>
    </submittedName>
</protein>
<dbReference type="AlphaFoldDB" id="A0AAU8D0K9"/>
<keyword evidence="3 4" id="KW-0472">Membrane</keyword>
<feature type="transmembrane region" description="Helical" evidence="4">
    <location>
        <begin position="407"/>
        <end position="427"/>
    </location>
</feature>
<keyword evidence="2 4" id="KW-1133">Transmembrane helix</keyword>
<evidence type="ECO:0000259" key="5">
    <source>
        <dbReference type="PROSITE" id="PS50850"/>
    </source>
</evidence>
<feature type="transmembrane region" description="Helical" evidence="4">
    <location>
        <begin position="329"/>
        <end position="353"/>
    </location>
</feature>
<feature type="transmembrane region" description="Helical" evidence="4">
    <location>
        <begin position="206"/>
        <end position="225"/>
    </location>
</feature>
<dbReference type="EMBL" id="CP159256">
    <property type="protein sequence ID" value="XCG52685.1"/>
    <property type="molecule type" value="Genomic_DNA"/>
</dbReference>
<feature type="transmembrane region" description="Helical" evidence="4">
    <location>
        <begin position="373"/>
        <end position="400"/>
    </location>
</feature>
<evidence type="ECO:0000256" key="2">
    <source>
        <dbReference type="ARBA" id="ARBA00022989"/>
    </source>
</evidence>
<geneLocation type="plasmid" evidence="6">
    <name>pMk2240A</name>
</geneLocation>
<sequence length="431" mass="44990">MRSSRGAVCRGGLAGKPPATCHCCRAAKRVRNHSKHHDEDCALPTVPARILPTIVISQFAATSLWFAGNAVMPDLQRSAGLPASAVGDITIAVQLGFIAGTLVFAWLAIADRYSPRIIFFLSTLAGSAANAATLAGGGELLPLLAARFATGFFLAGMYPVGMKIASGWYDRDLGLALGWLVGALVLGTALPHLIRGMGGDLPWQGVILSVSAVSIAGGLAMLFLVPDGPHLRAGAKFDPAAFATIFRSAEFRASAFGYFGHMWELYAFYAFLPVLLAARLGSDGATVSMWSFAAIATGFLGCMAGGYLSRGIGSARVAYMQLSASGLCCLVSPLVFLAPLPVFLAFLLFWGVVVAGDSPQFSTLNARFAPPRLVGSALTIANCIGFSITIVSIALLAWLIETAGPQYVFLLLVPGPVLGLAALRRLAAKPA</sequence>
<feature type="domain" description="Major facilitator superfamily (MFS) profile" evidence="5">
    <location>
        <begin position="46"/>
        <end position="431"/>
    </location>
</feature>
<feature type="transmembrane region" description="Helical" evidence="4">
    <location>
        <begin position="50"/>
        <end position="71"/>
    </location>
</feature>
<keyword evidence="1 4" id="KW-0812">Transmembrane</keyword>
<dbReference type="Pfam" id="PF07690">
    <property type="entry name" value="MFS_1"/>
    <property type="match status" value="1"/>
</dbReference>
<dbReference type="GO" id="GO:0022857">
    <property type="term" value="F:transmembrane transporter activity"/>
    <property type="evidence" value="ECO:0007669"/>
    <property type="project" value="InterPro"/>
</dbReference>
<dbReference type="PANTHER" id="PTHR23521:SF3">
    <property type="entry name" value="MFS TRANSPORTER"/>
    <property type="match status" value="1"/>
</dbReference>
<dbReference type="InterPro" id="IPR020846">
    <property type="entry name" value="MFS_dom"/>
</dbReference>
<keyword evidence="6" id="KW-0614">Plasmid</keyword>
<proteinExistence type="predicted"/>
<evidence type="ECO:0000256" key="3">
    <source>
        <dbReference type="ARBA" id="ARBA00023136"/>
    </source>
</evidence>
<feature type="transmembrane region" description="Helical" evidence="4">
    <location>
        <begin position="141"/>
        <end position="161"/>
    </location>
</feature>
<feature type="transmembrane region" description="Helical" evidence="4">
    <location>
        <begin position="173"/>
        <end position="194"/>
    </location>
</feature>
<feature type="transmembrane region" description="Helical" evidence="4">
    <location>
        <begin position="91"/>
        <end position="110"/>
    </location>
</feature>
<evidence type="ECO:0000256" key="4">
    <source>
        <dbReference type="SAM" id="Phobius"/>
    </source>
</evidence>
<dbReference type="GO" id="GO:0005886">
    <property type="term" value="C:plasma membrane"/>
    <property type="evidence" value="ECO:0007669"/>
    <property type="project" value="TreeGrafter"/>
</dbReference>